<protein>
    <submittedName>
        <fullName evidence="2">Uncharacterized protein</fullName>
    </submittedName>
</protein>
<name>A0A7C9CJN6_OPUST</name>
<dbReference type="AlphaFoldDB" id="A0A7C9CJN6"/>
<accession>A0A7C9CJN6</accession>
<feature type="compositionally biased region" description="Pro residues" evidence="1">
    <location>
        <begin position="1"/>
        <end position="11"/>
    </location>
</feature>
<dbReference type="EMBL" id="GISG01014447">
    <property type="protein sequence ID" value="MBA4617065.1"/>
    <property type="molecule type" value="Transcribed_RNA"/>
</dbReference>
<proteinExistence type="predicted"/>
<evidence type="ECO:0000313" key="2">
    <source>
        <dbReference type="EMBL" id="MBA4617065.1"/>
    </source>
</evidence>
<reference evidence="2" key="1">
    <citation type="journal article" date="2013" name="J. Plant Res.">
        <title>Effect of fungi and light on seed germination of three Opuntia species from semiarid lands of central Mexico.</title>
        <authorList>
            <person name="Delgado-Sanchez P."/>
            <person name="Jimenez-Bremont J.F."/>
            <person name="Guerrero-Gonzalez Mde L."/>
            <person name="Flores J."/>
        </authorList>
    </citation>
    <scope>NUCLEOTIDE SEQUENCE</scope>
    <source>
        <tissue evidence="2">Cladode</tissue>
    </source>
</reference>
<evidence type="ECO:0000256" key="1">
    <source>
        <dbReference type="SAM" id="MobiDB-lite"/>
    </source>
</evidence>
<reference evidence="2" key="2">
    <citation type="submission" date="2020-07" db="EMBL/GenBank/DDBJ databases">
        <authorList>
            <person name="Vera ALvarez R."/>
            <person name="Arias-Moreno D.M."/>
            <person name="Jimenez-Jacinto V."/>
            <person name="Jimenez-Bremont J.F."/>
            <person name="Swaminathan K."/>
            <person name="Moose S.P."/>
            <person name="Guerrero-Gonzalez M.L."/>
            <person name="Marino-Ramirez L."/>
            <person name="Landsman D."/>
            <person name="Rodriguez-Kessler M."/>
            <person name="Delgado-Sanchez P."/>
        </authorList>
    </citation>
    <scope>NUCLEOTIDE SEQUENCE</scope>
    <source>
        <tissue evidence="2">Cladode</tissue>
    </source>
</reference>
<organism evidence="2">
    <name type="scientific">Opuntia streptacantha</name>
    <name type="common">Prickly pear cactus</name>
    <name type="synonym">Opuntia cardona</name>
    <dbReference type="NCBI Taxonomy" id="393608"/>
    <lineage>
        <taxon>Eukaryota</taxon>
        <taxon>Viridiplantae</taxon>
        <taxon>Streptophyta</taxon>
        <taxon>Embryophyta</taxon>
        <taxon>Tracheophyta</taxon>
        <taxon>Spermatophyta</taxon>
        <taxon>Magnoliopsida</taxon>
        <taxon>eudicotyledons</taxon>
        <taxon>Gunneridae</taxon>
        <taxon>Pentapetalae</taxon>
        <taxon>Caryophyllales</taxon>
        <taxon>Cactineae</taxon>
        <taxon>Cactaceae</taxon>
        <taxon>Opuntioideae</taxon>
        <taxon>Opuntia</taxon>
    </lineage>
</organism>
<feature type="region of interest" description="Disordered" evidence="1">
    <location>
        <begin position="1"/>
        <end position="30"/>
    </location>
</feature>
<sequence length="99" mass="10793">MHPKLQPPPKPRQATATQMHQLPRSRRETVVSPNRIGVDLPEPDRCGTCEATPCLNGVQGGAEPIIHPEHIQPKHQPVALPREAHVLQLPKSECGQVGA</sequence>